<feature type="region of interest" description="Disordered" evidence="4">
    <location>
        <begin position="1"/>
        <end position="26"/>
    </location>
</feature>
<dbReference type="InterPro" id="IPR055079">
    <property type="entry name" value="POP1_C"/>
</dbReference>
<gene>
    <name evidence="8" type="primary">POP1</name>
    <name evidence="8" type="ORF">CspeluHIS016_0202730</name>
</gene>
<evidence type="ECO:0000259" key="5">
    <source>
        <dbReference type="Pfam" id="PF06978"/>
    </source>
</evidence>
<keyword evidence="9" id="KW-1185">Reference proteome</keyword>
<dbReference type="PANTHER" id="PTHR22731:SF3">
    <property type="entry name" value="RIBONUCLEASES P_MRP PROTEIN SUBUNIT POP1"/>
    <property type="match status" value="1"/>
</dbReference>
<organism evidence="8 9">
    <name type="scientific">Cutaneotrichosporon spelunceum</name>
    <dbReference type="NCBI Taxonomy" id="1672016"/>
    <lineage>
        <taxon>Eukaryota</taxon>
        <taxon>Fungi</taxon>
        <taxon>Dikarya</taxon>
        <taxon>Basidiomycota</taxon>
        <taxon>Agaricomycotina</taxon>
        <taxon>Tremellomycetes</taxon>
        <taxon>Trichosporonales</taxon>
        <taxon>Trichosporonaceae</taxon>
        <taxon>Cutaneotrichosporon</taxon>
    </lineage>
</organism>
<evidence type="ECO:0000256" key="4">
    <source>
        <dbReference type="SAM" id="MobiDB-lite"/>
    </source>
</evidence>
<feature type="domain" description="Pop1 N-terminal" evidence="5">
    <location>
        <begin position="64"/>
        <end position="144"/>
    </location>
</feature>
<dbReference type="Pfam" id="PF22770">
    <property type="entry name" value="POP1_C"/>
    <property type="match status" value="1"/>
</dbReference>
<dbReference type="Proteomes" id="UP001222932">
    <property type="component" value="Unassembled WGS sequence"/>
</dbReference>
<dbReference type="InterPro" id="IPR009723">
    <property type="entry name" value="Pop1_N"/>
</dbReference>
<evidence type="ECO:0008006" key="10">
    <source>
        <dbReference type="Google" id="ProtNLM"/>
    </source>
</evidence>
<keyword evidence="2" id="KW-0819">tRNA processing</keyword>
<feature type="domain" description="POPLD" evidence="6">
    <location>
        <begin position="472"/>
        <end position="564"/>
    </location>
</feature>
<reference evidence="8" key="2">
    <citation type="submission" date="2023-06" db="EMBL/GenBank/DDBJ databases">
        <authorList>
            <person name="Kobayashi Y."/>
            <person name="Kayamori A."/>
            <person name="Aoki K."/>
            <person name="Shiwa Y."/>
            <person name="Fujita N."/>
            <person name="Sugita T."/>
            <person name="Iwasaki W."/>
            <person name="Tanaka N."/>
            <person name="Takashima M."/>
        </authorList>
    </citation>
    <scope>NUCLEOTIDE SEQUENCE</scope>
    <source>
        <strain evidence="8">HIS016</strain>
    </source>
</reference>
<dbReference type="GO" id="GO:0005655">
    <property type="term" value="C:nucleolar ribonuclease P complex"/>
    <property type="evidence" value="ECO:0007669"/>
    <property type="project" value="InterPro"/>
</dbReference>
<accession>A0AAD3TQY4</accession>
<proteinExistence type="predicted"/>
<comment type="caution">
    <text evidence="8">The sequence shown here is derived from an EMBL/GenBank/DDBJ whole genome shotgun (WGS) entry which is preliminary data.</text>
</comment>
<evidence type="ECO:0000259" key="7">
    <source>
        <dbReference type="Pfam" id="PF22770"/>
    </source>
</evidence>
<evidence type="ECO:0000256" key="2">
    <source>
        <dbReference type="ARBA" id="ARBA00022694"/>
    </source>
</evidence>
<dbReference type="Pfam" id="PF08170">
    <property type="entry name" value="POPLD"/>
    <property type="match status" value="1"/>
</dbReference>
<evidence type="ECO:0000313" key="8">
    <source>
        <dbReference type="EMBL" id="GMK55217.1"/>
    </source>
</evidence>
<feature type="domain" description="POP1 C-terminal" evidence="7">
    <location>
        <begin position="698"/>
        <end position="767"/>
    </location>
</feature>
<dbReference type="GO" id="GO:0000172">
    <property type="term" value="C:ribonuclease MRP complex"/>
    <property type="evidence" value="ECO:0007669"/>
    <property type="project" value="InterPro"/>
</dbReference>
<dbReference type="InterPro" id="IPR039182">
    <property type="entry name" value="Pop1"/>
</dbReference>
<evidence type="ECO:0000259" key="6">
    <source>
        <dbReference type="Pfam" id="PF08170"/>
    </source>
</evidence>
<name>A0AAD3TQY4_9TREE</name>
<evidence type="ECO:0000256" key="1">
    <source>
        <dbReference type="ARBA" id="ARBA00004123"/>
    </source>
</evidence>
<dbReference type="GO" id="GO:0001682">
    <property type="term" value="P:tRNA 5'-leader removal"/>
    <property type="evidence" value="ECO:0007669"/>
    <property type="project" value="InterPro"/>
</dbReference>
<dbReference type="PANTHER" id="PTHR22731">
    <property type="entry name" value="RIBONUCLEASES P/MRP PROTEIN SUBUNIT POP1"/>
    <property type="match status" value="1"/>
</dbReference>
<dbReference type="EMBL" id="BTCM01000002">
    <property type="protein sequence ID" value="GMK55217.1"/>
    <property type="molecule type" value="Genomic_DNA"/>
</dbReference>
<sequence>MAPKPQSKPGPPNGGKKPMRSIQKTEDLLKQNVHAKRRGQGKERGVLKGLYDLVKASKNLPGSVSTRALEIAALQNAIKAASALSSSRAFQSLPRHLRRRAASHNPRRVPKRLRSRAAAEIDPGDMTVKMHRKKAKLRARGDLRGRSRTIQLRARQANKRWLGTHIFHAKRFHMANIWGYRLGMTPTLKGFRAAYRAARRRAIIQDTSFMGVIELQGTQSQLVALLSKVSAGPFTGSKYVTGLRVARITAYHFGTFPLGLIGPVEVLWQPAGEREGRTVWVRVHPSTFDEVWETVTTAISTHMDEFGAVLVHDLRSTLESFEITGPLAGRVLSRSLRVCNSEPQDKKRALASLLHGDPAECPDGMVVGFKVYDPRLSYPPARVQEAPTLLQSPWETLQTPNGVSTDLWDTDVRAKLSKPRWKKSDLDTRRHQLDVPGTRLSATVNDNRVPVLLVKSTLQSKTAGQEASGFHGWTLLVPHGWSMAFLPSFVYCNSRLAGVVERRNRSREAGVPSFPEHYSSVCHASDAWETQQSQEDQVRWLRKPPGKRPEFSVLGTRWPFRPVWSEVLADAGGTSAEEAVTNGEAEFRTWLFNVALVPCLPTLVAAEDPAARLLECVNVFRQRRGLSQLPLSVMQELFTTALCQVQVEMIGRGSPSDMATITELDATERNIWLGAHTRDQSTGANHEGASELLKLGEERSDKGVIGFVTTGNISLTRGEGHGLGMISLVGYLRLLVAARQSQQPELAVAKVKNRDGHVFRLASLTLVQ</sequence>
<reference evidence="8" key="1">
    <citation type="journal article" date="2023" name="BMC Genomics">
        <title>Chromosome-level genome assemblies of Cutaneotrichosporon spp. (Trichosporonales, Basidiomycota) reveal imbalanced evolution between nucleotide sequences and chromosome synteny.</title>
        <authorList>
            <person name="Kobayashi Y."/>
            <person name="Kayamori A."/>
            <person name="Aoki K."/>
            <person name="Shiwa Y."/>
            <person name="Matsutani M."/>
            <person name="Fujita N."/>
            <person name="Sugita T."/>
            <person name="Iwasaki W."/>
            <person name="Tanaka N."/>
            <person name="Takashima M."/>
        </authorList>
    </citation>
    <scope>NUCLEOTIDE SEQUENCE</scope>
    <source>
        <strain evidence="8">HIS016</strain>
    </source>
</reference>
<evidence type="ECO:0000256" key="3">
    <source>
        <dbReference type="ARBA" id="ARBA00023242"/>
    </source>
</evidence>
<feature type="domain" description="Pop1 N-terminal" evidence="5">
    <location>
        <begin position="147"/>
        <end position="217"/>
    </location>
</feature>
<dbReference type="AlphaFoldDB" id="A0AAD3TQY4"/>
<keyword evidence="3" id="KW-0539">Nucleus</keyword>
<evidence type="ECO:0000313" key="9">
    <source>
        <dbReference type="Proteomes" id="UP001222932"/>
    </source>
</evidence>
<protein>
    <recommendedName>
        <fullName evidence="10">POP1-domain-containing protein</fullName>
    </recommendedName>
</protein>
<dbReference type="Pfam" id="PF06978">
    <property type="entry name" value="POP1_N"/>
    <property type="match status" value="2"/>
</dbReference>
<dbReference type="InterPro" id="IPR012590">
    <property type="entry name" value="POPLD_dom"/>
</dbReference>
<comment type="subcellular location">
    <subcellularLocation>
        <location evidence="1">Nucleus</location>
    </subcellularLocation>
</comment>
<feature type="compositionally biased region" description="Pro residues" evidence="4">
    <location>
        <begin position="1"/>
        <end position="12"/>
    </location>
</feature>